<dbReference type="GO" id="GO:0003700">
    <property type="term" value="F:DNA-binding transcription factor activity"/>
    <property type="evidence" value="ECO:0007669"/>
    <property type="project" value="InterPro"/>
</dbReference>
<dbReference type="Gene3D" id="1.20.5.170">
    <property type="match status" value="1"/>
</dbReference>
<feature type="region of interest" description="Disordered" evidence="7">
    <location>
        <begin position="1"/>
        <end position="58"/>
    </location>
</feature>
<evidence type="ECO:0000313" key="9">
    <source>
        <dbReference type="EnsemblPlants" id="Kaladp0040s0625.1.v1.1"/>
    </source>
</evidence>
<dbReference type="PANTHER" id="PTHR13690">
    <property type="entry name" value="TRANSCRIPTION FACTOR POSF21-RELATED"/>
    <property type="match status" value="1"/>
</dbReference>
<evidence type="ECO:0000256" key="5">
    <source>
        <dbReference type="ARBA" id="ARBA00023242"/>
    </source>
</evidence>
<feature type="domain" description="BZIP" evidence="8">
    <location>
        <begin position="221"/>
        <end position="284"/>
    </location>
</feature>
<evidence type="ECO:0000256" key="1">
    <source>
        <dbReference type="ARBA" id="ARBA00004123"/>
    </source>
</evidence>
<dbReference type="FunFam" id="1.20.5.170:FF:000009">
    <property type="entry name" value="probable transcription factor PosF21"/>
    <property type="match status" value="1"/>
</dbReference>
<evidence type="ECO:0000256" key="6">
    <source>
        <dbReference type="SAM" id="Coils"/>
    </source>
</evidence>
<feature type="region of interest" description="Disordered" evidence="7">
    <location>
        <begin position="135"/>
        <end position="196"/>
    </location>
</feature>
<sequence>MDKDKLPSHGGGLLPPSGRFQTFSPAGNTFNMSSEASASTLPPMGPGATMDSGRFGHGMPSDSGRFSYDISQMPDNPPKHLGHRRAHSEILTLPDDINFDSDLGVVGVMDGPTFSDDTEEDLFSMYLDMEKLNSSSATSSFPSTDPMNTTTSAPCTGTDQSLNAVGTSGERPRVRHQHSQSMDGSSTIKTETLMSGSEDTSAADSKKAMSAAKLAELALIDPKRAKRIWANRQSAARSKERKMRYIAELERKVQALQTDATSLSAQLALLQRDTNGLTVENSELKLRLQTMEQQVHLQDALNDALKEEIQHLKVLTGQTMPNGGPMMSYSTFGGNQSHYPSNQSMHTLMAAQQFQQLQIHSQKQQHHQFQQHQLLQLQQQQLHQQLDQQQKSGDLKARSTMPSPSQKDNAPESNQAPKE</sequence>
<protein>
    <recommendedName>
        <fullName evidence="8">BZIP domain-containing protein</fullName>
    </recommendedName>
</protein>
<feature type="coiled-coil region" evidence="6">
    <location>
        <begin position="239"/>
        <end position="308"/>
    </location>
</feature>
<feature type="compositionally biased region" description="Polar residues" evidence="7">
    <location>
        <begin position="145"/>
        <end position="166"/>
    </location>
</feature>
<proteinExistence type="predicted"/>
<dbReference type="Proteomes" id="UP000594263">
    <property type="component" value="Unplaced"/>
</dbReference>
<feature type="compositionally biased region" description="Polar residues" evidence="7">
    <location>
        <begin position="19"/>
        <end position="40"/>
    </location>
</feature>
<dbReference type="Gramene" id="Kaladp0040s0625.1.v1.1">
    <property type="protein sequence ID" value="Kaladp0040s0625.1.v1.1"/>
    <property type="gene ID" value="Kaladp0040s0625.v1.1"/>
</dbReference>
<keyword evidence="2" id="KW-0805">Transcription regulation</keyword>
<organism evidence="9 10">
    <name type="scientific">Kalanchoe fedtschenkoi</name>
    <name type="common">Lavender scallops</name>
    <name type="synonym">South American air plant</name>
    <dbReference type="NCBI Taxonomy" id="63787"/>
    <lineage>
        <taxon>Eukaryota</taxon>
        <taxon>Viridiplantae</taxon>
        <taxon>Streptophyta</taxon>
        <taxon>Embryophyta</taxon>
        <taxon>Tracheophyta</taxon>
        <taxon>Spermatophyta</taxon>
        <taxon>Magnoliopsida</taxon>
        <taxon>eudicotyledons</taxon>
        <taxon>Gunneridae</taxon>
        <taxon>Pentapetalae</taxon>
        <taxon>Saxifragales</taxon>
        <taxon>Crassulaceae</taxon>
        <taxon>Kalanchoe</taxon>
    </lineage>
</organism>
<dbReference type="OMA" id="MSAESSH"/>
<reference evidence="9" key="1">
    <citation type="submission" date="2021-01" db="UniProtKB">
        <authorList>
            <consortium name="EnsemblPlants"/>
        </authorList>
    </citation>
    <scope>IDENTIFICATION</scope>
</reference>
<dbReference type="InterPro" id="IPR004827">
    <property type="entry name" value="bZIP"/>
</dbReference>
<dbReference type="Gramene" id="Kaladp0040s0625.3.v1.1">
    <property type="protein sequence ID" value="Kaladp0040s0625.3.v1.1"/>
    <property type="gene ID" value="Kaladp0040s0625.v1.1"/>
</dbReference>
<feature type="compositionally biased region" description="Polar residues" evidence="7">
    <location>
        <begin position="179"/>
        <end position="196"/>
    </location>
</feature>
<dbReference type="InterPro" id="IPR046347">
    <property type="entry name" value="bZIP_sf"/>
</dbReference>
<dbReference type="InterPro" id="IPR044759">
    <property type="entry name" value="bZIP_RF2"/>
</dbReference>
<dbReference type="PROSITE" id="PS50217">
    <property type="entry name" value="BZIP"/>
    <property type="match status" value="1"/>
</dbReference>
<dbReference type="EnsemblPlants" id="Kaladp0040s0625.3.v1.1">
    <property type="protein sequence ID" value="Kaladp0040s0625.3.v1.1"/>
    <property type="gene ID" value="Kaladp0040s0625.v1.1"/>
</dbReference>
<dbReference type="EnsemblPlants" id="Kaladp0040s0625.2.v1.1">
    <property type="protein sequence ID" value="Kaladp0040s0625.2.v1.1"/>
    <property type="gene ID" value="Kaladp0040s0625.v1.1"/>
</dbReference>
<evidence type="ECO:0000259" key="8">
    <source>
        <dbReference type="PROSITE" id="PS50217"/>
    </source>
</evidence>
<dbReference type="CDD" id="cd14703">
    <property type="entry name" value="bZIP_plant_RF2"/>
    <property type="match status" value="1"/>
</dbReference>
<keyword evidence="10" id="KW-1185">Reference proteome</keyword>
<comment type="subcellular location">
    <subcellularLocation>
        <location evidence="1">Nucleus</location>
    </subcellularLocation>
</comment>
<dbReference type="GO" id="GO:0005634">
    <property type="term" value="C:nucleus"/>
    <property type="evidence" value="ECO:0007669"/>
    <property type="project" value="UniProtKB-SubCell"/>
</dbReference>
<keyword evidence="3" id="KW-0238">DNA-binding</keyword>
<evidence type="ECO:0000313" key="10">
    <source>
        <dbReference type="Proteomes" id="UP000594263"/>
    </source>
</evidence>
<keyword evidence="6" id="KW-0175">Coiled coil</keyword>
<dbReference type="PANTHER" id="PTHR13690:SF124">
    <property type="entry name" value="TRANSCRIPTION FACTOR RF2A"/>
    <property type="match status" value="1"/>
</dbReference>
<feature type="region of interest" description="Disordered" evidence="7">
    <location>
        <begin position="382"/>
        <end position="419"/>
    </location>
</feature>
<dbReference type="SMART" id="SM00338">
    <property type="entry name" value="BRLZ"/>
    <property type="match status" value="1"/>
</dbReference>
<dbReference type="AlphaFoldDB" id="A0A7N0TP20"/>
<evidence type="ECO:0000256" key="3">
    <source>
        <dbReference type="ARBA" id="ARBA00023125"/>
    </source>
</evidence>
<dbReference type="Pfam" id="PF00170">
    <property type="entry name" value="bZIP_1"/>
    <property type="match status" value="1"/>
</dbReference>
<keyword evidence="5" id="KW-0539">Nucleus</keyword>
<evidence type="ECO:0000256" key="7">
    <source>
        <dbReference type="SAM" id="MobiDB-lite"/>
    </source>
</evidence>
<dbReference type="GO" id="GO:0003677">
    <property type="term" value="F:DNA binding"/>
    <property type="evidence" value="ECO:0007669"/>
    <property type="project" value="UniProtKB-KW"/>
</dbReference>
<dbReference type="Gramene" id="Kaladp0040s0625.2.v1.1">
    <property type="protein sequence ID" value="Kaladp0040s0625.2.v1.1"/>
    <property type="gene ID" value="Kaladp0040s0625.v1.1"/>
</dbReference>
<dbReference type="SUPFAM" id="SSF57959">
    <property type="entry name" value="Leucine zipper domain"/>
    <property type="match status" value="1"/>
</dbReference>
<evidence type="ECO:0000256" key="2">
    <source>
        <dbReference type="ARBA" id="ARBA00023015"/>
    </source>
</evidence>
<accession>A0A7N0TP20</accession>
<name>A0A7N0TP20_KALFE</name>
<feature type="compositionally biased region" description="Polar residues" evidence="7">
    <location>
        <begin position="400"/>
        <end position="419"/>
    </location>
</feature>
<evidence type="ECO:0000256" key="4">
    <source>
        <dbReference type="ARBA" id="ARBA00023163"/>
    </source>
</evidence>
<dbReference type="EnsemblPlants" id="Kaladp0040s0625.1.v1.1">
    <property type="protein sequence ID" value="Kaladp0040s0625.1.v1.1"/>
    <property type="gene ID" value="Kaladp0040s0625.v1.1"/>
</dbReference>
<keyword evidence="4" id="KW-0804">Transcription</keyword>